<feature type="compositionally biased region" description="Basic and acidic residues" evidence="2">
    <location>
        <begin position="56"/>
        <end position="65"/>
    </location>
</feature>
<evidence type="ECO:0000256" key="2">
    <source>
        <dbReference type="SAM" id="MobiDB-lite"/>
    </source>
</evidence>
<dbReference type="SUPFAM" id="SSF47769">
    <property type="entry name" value="SAM/Pointed domain"/>
    <property type="match status" value="1"/>
</dbReference>
<protein>
    <recommendedName>
        <fullName evidence="3">SAM domain-containing protein</fullName>
    </recommendedName>
</protein>
<gene>
    <name evidence="4" type="ORF">LSAT_V11C800452640</name>
</gene>
<dbReference type="SMART" id="SM00454">
    <property type="entry name" value="SAM"/>
    <property type="match status" value="1"/>
</dbReference>
<dbReference type="PANTHER" id="PTHR10627:SF74">
    <property type="entry name" value="OS08G0526500 PROTEIN"/>
    <property type="match status" value="1"/>
</dbReference>
<proteinExistence type="predicted"/>
<evidence type="ECO:0000256" key="1">
    <source>
        <dbReference type="ARBA" id="ARBA00022737"/>
    </source>
</evidence>
<organism evidence="4 5">
    <name type="scientific">Lactuca sativa</name>
    <name type="common">Garden lettuce</name>
    <dbReference type="NCBI Taxonomy" id="4236"/>
    <lineage>
        <taxon>Eukaryota</taxon>
        <taxon>Viridiplantae</taxon>
        <taxon>Streptophyta</taxon>
        <taxon>Embryophyta</taxon>
        <taxon>Tracheophyta</taxon>
        <taxon>Spermatophyta</taxon>
        <taxon>Magnoliopsida</taxon>
        <taxon>eudicotyledons</taxon>
        <taxon>Gunneridae</taxon>
        <taxon>Pentapetalae</taxon>
        <taxon>asterids</taxon>
        <taxon>campanulids</taxon>
        <taxon>Asterales</taxon>
        <taxon>Asteraceae</taxon>
        <taxon>Cichorioideae</taxon>
        <taxon>Cichorieae</taxon>
        <taxon>Lactucinae</taxon>
        <taxon>Lactuca</taxon>
    </lineage>
</organism>
<comment type="caution">
    <text evidence="4">The sequence shown here is derived from an EMBL/GenBank/DDBJ whole genome shotgun (WGS) entry which is preliminary data.</text>
</comment>
<dbReference type="PROSITE" id="PS50105">
    <property type="entry name" value="SAM_DOMAIN"/>
    <property type="match status" value="1"/>
</dbReference>
<dbReference type="AlphaFoldDB" id="A0A9R1URG5"/>
<evidence type="ECO:0000313" key="4">
    <source>
        <dbReference type="EMBL" id="KAJ0192652.1"/>
    </source>
</evidence>
<reference evidence="4 5" key="1">
    <citation type="journal article" date="2017" name="Nat. Commun.">
        <title>Genome assembly with in vitro proximity ligation data and whole-genome triplication in lettuce.</title>
        <authorList>
            <person name="Reyes-Chin-Wo S."/>
            <person name="Wang Z."/>
            <person name="Yang X."/>
            <person name="Kozik A."/>
            <person name="Arikit S."/>
            <person name="Song C."/>
            <person name="Xia L."/>
            <person name="Froenicke L."/>
            <person name="Lavelle D.O."/>
            <person name="Truco M.J."/>
            <person name="Xia R."/>
            <person name="Zhu S."/>
            <person name="Xu C."/>
            <person name="Xu H."/>
            <person name="Xu X."/>
            <person name="Cox K."/>
            <person name="Korf I."/>
            <person name="Meyers B.C."/>
            <person name="Michelmore R.W."/>
        </authorList>
    </citation>
    <scope>NUCLEOTIDE SEQUENCE [LARGE SCALE GENOMIC DNA]</scope>
    <source>
        <strain evidence="5">cv. Salinas</strain>
        <tissue evidence="4">Seedlings</tissue>
    </source>
</reference>
<dbReference type="Pfam" id="PF00536">
    <property type="entry name" value="SAM_1"/>
    <property type="match status" value="1"/>
</dbReference>
<dbReference type="InterPro" id="IPR001660">
    <property type="entry name" value="SAM"/>
</dbReference>
<sequence length="408" mass="46031">MAETSRSQVTITLGRSGQVVKRAGAVLDREFSDPVPAVGSKRSVRDRLGSSADVQLDNKRLRGDNGRLTSQSQGSNFLNGNNILIHNLFHNLFPQNSNLISNSIILLQDFHLSKDDLRFKIMKRTQTNGQHNTIDLRDMLSRRARSSTTNSISTPPHSLHESQSQSQSQRVSESRDDRRRMPMPDPRDKTLLHMDERQRVPQTRDVSRQGIIPKINGGNGMTGQYNSMRSSEAPSSQMGFLGNSYSPWSLDHIRRKSPERVLNPPPTRRIEEPQRRIITREYENPRIENPRTMVYSSRDSGEISRPMGPFLTKPPLSGGPVKSLPPPSLPPGTNLQRSQYPVQEHVTVEGFLRSLGLEKYVISFKVEEVDMAALSQMGDHDLKELGIPMGPRKKILLALIARTRRQAR</sequence>
<dbReference type="EMBL" id="NBSK02000008">
    <property type="protein sequence ID" value="KAJ0192652.1"/>
    <property type="molecule type" value="Genomic_DNA"/>
</dbReference>
<evidence type="ECO:0000259" key="3">
    <source>
        <dbReference type="PROSITE" id="PS50105"/>
    </source>
</evidence>
<feature type="compositionally biased region" description="Polar residues" evidence="2">
    <location>
        <begin position="146"/>
        <end position="156"/>
    </location>
</feature>
<dbReference type="CDD" id="cd09487">
    <property type="entry name" value="SAM_superfamily"/>
    <property type="match status" value="1"/>
</dbReference>
<keyword evidence="5" id="KW-1185">Reference proteome</keyword>
<feature type="region of interest" description="Disordered" evidence="2">
    <location>
        <begin position="38"/>
        <end position="76"/>
    </location>
</feature>
<feature type="domain" description="SAM" evidence="3">
    <location>
        <begin position="343"/>
        <end position="406"/>
    </location>
</feature>
<keyword evidence="1" id="KW-0677">Repeat</keyword>
<dbReference type="Proteomes" id="UP000235145">
    <property type="component" value="Unassembled WGS sequence"/>
</dbReference>
<dbReference type="Gene3D" id="1.10.150.50">
    <property type="entry name" value="Transcription Factor, Ets-1"/>
    <property type="match status" value="1"/>
</dbReference>
<feature type="region of interest" description="Disordered" evidence="2">
    <location>
        <begin position="143"/>
        <end position="194"/>
    </location>
</feature>
<dbReference type="InterPro" id="IPR013761">
    <property type="entry name" value="SAM/pointed_sf"/>
</dbReference>
<dbReference type="FunFam" id="1.10.150.50:FF:000077">
    <property type="entry name" value="DDHD domain-containing 2"/>
    <property type="match status" value="1"/>
</dbReference>
<feature type="compositionally biased region" description="Low complexity" evidence="2">
    <location>
        <begin position="161"/>
        <end position="171"/>
    </location>
</feature>
<accession>A0A9R1URG5</accession>
<feature type="compositionally biased region" description="Basic and acidic residues" evidence="2">
    <location>
        <begin position="172"/>
        <end position="194"/>
    </location>
</feature>
<feature type="region of interest" description="Disordered" evidence="2">
    <location>
        <begin position="313"/>
        <end position="334"/>
    </location>
</feature>
<name>A0A9R1URG5_LACSA</name>
<evidence type="ECO:0000313" key="5">
    <source>
        <dbReference type="Proteomes" id="UP000235145"/>
    </source>
</evidence>
<dbReference type="PANTHER" id="PTHR10627">
    <property type="entry name" value="SCP160"/>
    <property type="match status" value="1"/>
</dbReference>